<proteinExistence type="predicted"/>
<accession>A0A1M6HM11</accession>
<reference evidence="3 4" key="1">
    <citation type="submission" date="2016-11" db="EMBL/GenBank/DDBJ databases">
        <authorList>
            <person name="Jaros S."/>
            <person name="Januszkiewicz K."/>
            <person name="Wedrychowicz H."/>
        </authorList>
    </citation>
    <scope>NUCLEOTIDE SEQUENCE [LARGE SCALE GENOMIC DNA]</scope>
    <source>
        <strain evidence="3 4">DSM 14916</strain>
    </source>
</reference>
<evidence type="ECO:0000256" key="2">
    <source>
        <dbReference type="SAM" id="Phobius"/>
    </source>
</evidence>
<evidence type="ECO:0000256" key="1">
    <source>
        <dbReference type="SAM" id="MobiDB-lite"/>
    </source>
</evidence>
<feature type="compositionally biased region" description="Low complexity" evidence="1">
    <location>
        <begin position="488"/>
        <end position="505"/>
    </location>
</feature>
<dbReference type="PANTHER" id="PTHR46577">
    <property type="entry name" value="HTH-TYPE TRANSCRIPTIONAL REGULATORY PROTEIN GABR"/>
    <property type="match status" value="1"/>
</dbReference>
<keyword evidence="2" id="KW-0812">Transmembrane</keyword>
<dbReference type="STRING" id="198092.SAMN02745194_02054"/>
<keyword evidence="4" id="KW-1185">Reference proteome</keyword>
<dbReference type="InterPro" id="IPR015424">
    <property type="entry name" value="PyrdxlP-dep_Trfase"/>
</dbReference>
<feature type="region of interest" description="Disordered" evidence="1">
    <location>
        <begin position="437"/>
        <end position="531"/>
    </location>
</feature>
<dbReference type="InterPro" id="IPR051446">
    <property type="entry name" value="HTH_trans_reg/aminotransferase"/>
</dbReference>
<gene>
    <name evidence="3" type="ORF">SAMN02745194_02054</name>
</gene>
<sequence>MSLQRWLSDTIARRFVSTILLAFGTTLLMNTLFVSFAGVWVRPSLLESGLLNSAATAVRIIEALPPEKRPAIAAVAGTAEYRLTWYPGETPLRVTERLRGNFDEALSILQPLLGSPSRTVIFFASDSPEMDEARFRFEPGRNAETYFMGIQLLDRSWLIFTVPEWTWGLNSGVRGALELCFAFASVLALAMVTARNLALPIERLAAAARRFRTDRRHRARDRILGVGGRPQQRVPPRRSAAHGARRHRWPGARDLLRRLLQDALPGPADRLRGPASCLLPPASCLLPPALVARAVAARTMADRFPPGVLEGPLAQLITGGDFAEHVRRMRSRYRAARDLLAASLMRASAGMLGVRVPDQGLHLVATLPRELPPDAAEKDTRRRRGGGATPLGNTDRARRAGRLRARPFRACPPGVEGGRRPSRPGCTCLASAAARLARPGSPGGCRQGRSHSTHLISTTRARRRGSRDRGRCCRSSNAMTLRWRPADAAASHSSPASSVSGGVSPCRTRIPGGRVGSHTIVAGGEVQSPSS</sequence>
<dbReference type="Gene3D" id="3.40.640.10">
    <property type="entry name" value="Type I PLP-dependent aspartate aminotransferase-like (Major domain)"/>
    <property type="match status" value="1"/>
</dbReference>
<evidence type="ECO:0000313" key="4">
    <source>
        <dbReference type="Proteomes" id="UP000184387"/>
    </source>
</evidence>
<evidence type="ECO:0000313" key="3">
    <source>
        <dbReference type="EMBL" id="SHJ23197.1"/>
    </source>
</evidence>
<keyword evidence="2" id="KW-1133">Transmembrane helix</keyword>
<dbReference type="SUPFAM" id="SSF53383">
    <property type="entry name" value="PLP-dependent transferases"/>
    <property type="match status" value="1"/>
</dbReference>
<dbReference type="InterPro" id="IPR015421">
    <property type="entry name" value="PyrdxlP-dep_Trfase_major"/>
</dbReference>
<dbReference type="AlphaFoldDB" id="A0A1M6HM11"/>
<dbReference type="EMBL" id="FQZF01000010">
    <property type="protein sequence ID" value="SHJ23197.1"/>
    <property type="molecule type" value="Genomic_DNA"/>
</dbReference>
<feature type="region of interest" description="Disordered" evidence="1">
    <location>
        <begin position="370"/>
        <end position="401"/>
    </location>
</feature>
<organism evidence="3 4">
    <name type="scientific">Muricoccus roseus</name>
    <dbReference type="NCBI Taxonomy" id="198092"/>
    <lineage>
        <taxon>Bacteria</taxon>
        <taxon>Pseudomonadati</taxon>
        <taxon>Pseudomonadota</taxon>
        <taxon>Alphaproteobacteria</taxon>
        <taxon>Acetobacterales</taxon>
        <taxon>Roseomonadaceae</taxon>
        <taxon>Muricoccus</taxon>
    </lineage>
</organism>
<feature type="transmembrane region" description="Helical" evidence="2">
    <location>
        <begin position="20"/>
        <end position="41"/>
    </location>
</feature>
<name>A0A1M6HM11_9PROT</name>
<dbReference type="PANTHER" id="PTHR46577:SF1">
    <property type="entry name" value="HTH-TYPE TRANSCRIPTIONAL REGULATORY PROTEIN GABR"/>
    <property type="match status" value="1"/>
</dbReference>
<protein>
    <submittedName>
        <fullName evidence="3">Uncharacterized protein</fullName>
    </submittedName>
</protein>
<keyword evidence="2" id="KW-0472">Membrane</keyword>
<dbReference type="Proteomes" id="UP000184387">
    <property type="component" value="Unassembled WGS sequence"/>
</dbReference>
<feature type="compositionally biased region" description="Basic and acidic residues" evidence="1">
    <location>
        <begin position="371"/>
        <end position="380"/>
    </location>
</feature>